<evidence type="ECO:0000256" key="1">
    <source>
        <dbReference type="SAM" id="MobiDB-lite"/>
    </source>
</evidence>
<dbReference type="EMBL" id="JACHJN010000019">
    <property type="protein sequence ID" value="MBB5960643.1"/>
    <property type="molecule type" value="Genomic_DNA"/>
</dbReference>
<name>A0A841CUZ5_9PSEU</name>
<evidence type="ECO:0000313" key="3">
    <source>
        <dbReference type="Proteomes" id="UP000547510"/>
    </source>
</evidence>
<reference evidence="2 3" key="1">
    <citation type="submission" date="2020-08" db="EMBL/GenBank/DDBJ databases">
        <title>Genomic Encyclopedia of Type Strains, Phase III (KMG-III): the genomes of soil and plant-associated and newly described type strains.</title>
        <authorList>
            <person name="Whitman W."/>
        </authorList>
    </citation>
    <scope>NUCLEOTIDE SEQUENCE [LARGE SCALE GENOMIC DNA]</scope>
    <source>
        <strain evidence="2 3">CECT 8640</strain>
    </source>
</reference>
<accession>A0A841CUZ5</accession>
<evidence type="ECO:0000313" key="2">
    <source>
        <dbReference type="EMBL" id="MBB5960643.1"/>
    </source>
</evidence>
<dbReference type="AlphaFoldDB" id="A0A841CUZ5"/>
<feature type="region of interest" description="Disordered" evidence="1">
    <location>
        <begin position="1"/>
        <end position="24"/>
    </location>
</feature>
<proteinExistence type="predicted"/>
<organism evidence="2 3">
    <name type="scientific">Saccharothrix tamanrassetensis</name>
    <dbReference type="NCBI Taxonomy" id="1051531"/>
    <lineage>
        <taxon>Bacteria</taxon>
        <taxon>Bacillati</taxon>
        <taxon>Actinomycetota</taxon>
        <taxon>Actinomycetes</taxon>
        <taxon>Pseudonocardiales</taxon>
        <taxon>Pseudonocardiaceae</taxon>
        <taxon>Saccharothrix</taxon>
    </lineage>
</organism>
<keyword evidence="3" id="KW-1185">Reference proteome</keyword>
<feature type="compositionally biased region" description="Basic and acidic residues" evidence="1">
    <location>
        <begin position="8"/>
        <end position="19"/>
    </location>
</feature>
<gene>
    <name evidence="2" type="ORF">FHS29_007271</name>
</gene>
<dbReference type="Proteomes" id="UP000547510">
    <property type="component" value="Unassembled WGS sequence"/>
</dbReference>
<protein>
    <submittedName>
        <fullName evidence="2">Uncharacterized protein</fullName>
    </submittedName>
</protein>
<comment type="caution">
    <text evidence="2">The sequence shown here is derived from an EMBL/GenBank/DDBJ whole genome shotgun (WGS) entry which is preliminary data.</text>
</comment>
<sequence length="48" mass="5212">MVLSGRDVLTDRMGQRAEDGTGVGCDPRRAVVGGLRFAFYGRTSTIEH</sequence>